<keyword evidence="9" id="KW-1185">Reference proteome</keyword>
<feature type="compositionally biased region" description="Basic and acidic residues" evidence="6">
    <location>
        <begin position="108"/>
        <end position="118"/>
    </location>
</feature>
<dbReference type="InterPro" id="IPR013325">
    <property type="entry name" value="RNA_pol_sigma_r2"/>
</dbReference>
<dbReference type="OrthoDB" id="265863at2"/>
<sequence length="213" mass="23754">MTTDDAHRQDGRDVARDQETLGDRAARALLEYREGRSAALSAVVREATPLLWHTVRAQGVDRDTADDVVQSVWAALVRHAGTITEPRAVLKWLLITARRAAWEAARRAREDQRRRTGLPDDAPDAVHPLPDPRPGPDLHVLTDERDRAVWRALALLPQRCQELLRLVSLADRPDYRMISAAIGMPVGSIGATRGRCLAKLRTALDDMAEDPWT</sequence>
<dbReference type="SUPFAM" id="SSF88946">
    <property type="entry name" value="Sigma2 domain of RNA polymerase sigma factors"/>
    <property type="match status" value="1"/>
</dbReference>
<dbReference type="Pfam" id="PF04542">
    <property type="entry name" value="Sigma70_r2"/>
    <property type="match status" value="1"/>
</dbReference>
<protein>
    <submittedName>
        <fullName evidence="8">Sigma-70 family RNA polymerase sigma factor</fullName>
    </submittedName>
</protein>
<dbReference type="GO" id="GO:0003677">
    <property type="term" value="F:DNA binding"/>
    <property type="evidence" value="ECO:0007669"/>
    <property type="project" value="UniProtKB-KW"/>
</dbReference>
<dbReference type="RefSeq" id="WP_129205569.1">
    <property type="nucleotide sequence ID" value="NZ_CP035495.1"/>
</dbReference>
<keyword evidence="5" id="KW-0804">Transcription</keyword>
<accession>A0A4P6ESC1</accession>
<evidence type="ECO:0000256" key="5">
    <source>
        <dbReference type="ARBA" id="ARBA00023163"/>
    </source>
</evidence>
<dbReference type="EMBL" id="CP035495">
    <property type="protein sequence ID" value="QAY64419.1"/>
    <property type="molecule type" value="Genomic_DNA"/>
</dbReference>
<proteinExistence type="inferred from homology"/>
<dbReference type="AlphaFoldDB" id="A0A4P6ESC1"/>
<dbReference type="InterPro" id="IPR039425">
    <property type="entry name" value="RNA_pol_sigma-70-like"/>
</dbReference>
<keyword evidence="3" id="KW-0731">Sigma factor</keyword>
<dbReference type="GO" id="GO:0006352">
    <property type="term" value="P:DNA-templated transcription initiation"/>
    <property type="evidence" value="ECO:0007669"/>
    <property type="project" value="InterPro"/>
</dbReference>
<evidence type="ECO:0000256" key="4">
    <source>
        <dbReference type="ARBA" id="ARBA00023125"/>
    </source>
</evidence>
<gene>
    <name evidence="8" type="ORF">ET495_15735</name>
</gene>
<evidence type="ECO:0000313" key="8">
    <source>
        <dbReference type="EMBL" id="QAY64419.1"/>
    </source>
</evidence>
<keyword evidence="2" id="KW-0805">Transcription regulation</keyword>
<evidence type="ECO:0000259" key="7">
    <source>
        <dbReference type="Pfam" id="PF04542"/>
    </source>
</evidence>
<dbReference type="NCBIfam" id="TIGR02937">
    <property type="entry name" value="sigma70-ECF"/>
    <property type="match status" value="1"/>
</dbReference>
<dbReference type="GO" id="GO:0016987">
    <property type="term" value="F:sigma factor activity"/>
    <property type="evidence" value="ECO:0007669"/>
    <property type="project" value="UniProtKB-KW"/>
</dbReference>
<feature type="region of interest" description="Disordered" evidence="6">
    <location>
        <begin position="108"/>
        <end position="137"/>
    </location>
</feature>
<evidence type="ECO:0000256" key="2">
    <source>
        <dbReference type="ARBA" id="ARBA00023015"/>
    </source>
</evidence>
<feature type="domain" description="RNA polymerase sigma-70 region 2" evidence="7">
    <location>
        <begin position="44"/>
        <end position="109"/>
    </location>
</feature>
<dbReference type="Proteomes" id="UP000291758">
    <property type="component" value="Chromosome"/>
</dbReference>
<evidence type="ECO:0000313" key="9">
    <source>
        <dbReference type="Proteomes" id="UP000291758"/>
    </source>
</evidence>
<dbReference type="InterPro" id="IPR013324">
    <property type="entry name" value="RNA_pol_sigma_r3/r4-like"/>
</dbReference>
<evidence type="ECO:0000256" key="6">
    <source>
        <dbReference type="SAM" id="MobiDB-lite"/>
    </source>
</evidence>
<organism evidence="8 9">
    <name type="scientific">Xylanimonas allomyrinae</name>
    <dbReference type="NCBI Taxonomy" id="2509459"/>
    <lineage>
        <taxon>Bacteria</taxon>
        <taxon>Bacillati</taxon>
        <taxon>Actinomycetota</taxon>
        <taxon>Actinomycetes</taxon>
        <taxon>Micrococcales</taxon>
        <taxon>Promicromonosporaceae</taxon>
        <taxon>Xylanimonas</taxon>
    </lineage>
</organism>
<evidence type="ECO:0000256" key="3">
    <source>
        <dbReference type="ARBA" id="ARBA00023082"/>
    </source>
</evidence>
<dbReference type="SUPFAM" id="SSF88659">
    <property type="entry name" value="Sigma3 and sigma4 domains of RNA polymerase sigma factors"/>
    <property type="match status" value="1"/>
</dbReference>
<dbReference type="KEGG" id="xyl:ET495_15735"/>
<name>A0A4P6ESC1_9MICO</name>
<dbReference type="Gene3D" id="1.10.1740.10">
    <property type="match status" value="1"/>
</dbReference>
<dbReference type="InterPro" id="IPR014284">
    <property type="entry name" value="RNA_pol_sigma-70_dom"/>
</dbReference>
<reference evidence="8 9" key="1">
    <citation type="submission" date="2019-01" db="EMBL/GenBank/DDBJ databases">
        <title>Genome sequencing of strain 2JSPR-7.</title>
        <authorList>
            <person name="Heo J."/>
            <person name="Kim S.-J."/>
            <person name="Kim J.-S."/>
            <person name="Hong S.-B."/>
            <person name="Kwon S.-W."/>
        </authorList>
    </citation>
    <scope>NUCLEOTIDE SEQUENCE [LARGE SCALE GENOMIC DNA]</scope>
    <source>
        <strain evidence="8 9">2JSPR-7</strain>
    </source>
</reference>
<keyword evidence="4" id="KW-0238">DNA-binding</keyword>
<dbReference type="Gene3D" id="1.10.10.10">
    <property type="entry name" value="Winged helix-like DNA-binding domain superfamily/Winged helix DNA-binding domain"/>
    <property type="match status" value="1"/>
</dbReference>
<dbReference type="PANTHER" id="PTHR43133:SF8">
    <property type="entry name" value="RNA POLYMERASE SIGMA FACTOR HI_1459-RELATED"/>
    <property type="match status" value="1"/>
</dbReference>
<comment type="similarity">
    <text evidence="1">Belongs to the sigma-70 factor family. ECF subfamily.</text>
</comment>
<dbReference type="PANTHER" id="PTHR43133">
    <property type="entry name" value="RNA POLYMERASE ECF-TYPE SIGMA FACTO"/>
    <property type="match status" value="1"/>
</dbReference>
<dbReference type="InterPro" id="IPR007627">
    <property type="entry name" value="RNA_pol_sigma70_r2"/>
</dbReference>
<dbReference type="InterPro" id="IPR036388">
    <property type="entry name" value="WH-like_DNA-bd_sf"/>
</dbReference>
<evidence type="ECO:0000256" key="1">
    <source>
        <dbReference type="ARBA" id="ARBA00010641"/>
    </source>
</evidence>